<keyword evidence="8" id="KW-1185">Reference proteome</keyword>
<proteinExistence type="predicted"/>
<keyword evidence="2 4" id="KW-0863">Zinc-finger</keyword>
<evidence type="ECO:0000256" key="4">
    <source>
        <dbReference type="PROSITE-ProRule" id="PRU00027"/>
    </source>
</evidence>
<keyword evidence="1" id="KW-0479">Metal-binding</keyword>
<evidence type="ECO:0000256" key="2">
    <source>
        <dbReference type="ARBA" id="ARBA00022771"/>
    </source>
</evidence>
<evidence type="ECO:0000313" key="8">
    <source>
        <dbReference type="Proteomes" id="UP001529510"/>
    </source>
</evidence>
<dbReference type="Proteomes" id="UP001529510">
    <property type="component" value="Unassembled WGS sequence"/>
</dbReference>
<name>A0ABD0MDW9_CIRMR</name>
<protein>
    <recommendedName>
        <fullName evidence="6">BED-type domain-containing protein</fullName>
    </recommendedName>
</protein>
<accession>A0ABD0MDW9</accession>
<dbReference type="PROSITE" id="PS50808">
    <property type="entry name" value="ZF_BED"/>
    <property type="match status" value="1"/>
</dbReference>
<dbReference type="EMBL" id="JAMKFB020000831">
    <property type="protein sequence ID" value="KAL0147039.1"/>
    <property type="molecule type" value="Genomic_DNA"/>
</dbReference>
<sequence length="651" mass="72802">MTDKTGEGDSGDFLGDGESSEDQQHIPHPWPYLREMFEIAGSKKDSWRMYCKLCLPKRHEPLAFKNSPSNLKKHVKRKHRNQLERYTNLTSKRPAAPDEGLASKQPKLWETKRVSQASVDKVIMNFVIQGLHPLSVVEQQGFQALVLHLQPDVSVMSRGTVKNRVEKAALVMKNNLKAALGKIEFIATTTDCWTSHRRSFIGVTAHWLEPQTLQRQCAALACKQLKGPHTFSVLASALNEIHTEFNIREKITRTTTDNGSNFVKAFRVYGHVDENNNLAPTAESVKVDNDEEEEDEETENADVEFVEAGAILDEDDCLEYQLPKHHRCACHLLNLVSTVDVSEANISSTVYKRLSRSSFAKCTSLWNKSARSTMAAEVIEDECKLQLLRPNDTRWNSLFLAVERIIRISREQGEGAIAAVCSTLKIPMFSPVELAFLAEYVTMSPVAKALDLLQGESSVQMGWLVPTITLLKAKLQHLHISVKFCGPLVDALLSGLEKRFGQMLTDPELIAAAILVPKFKTCWTSNECILKLGLDYIKSHLKEQAVENQGETSHSSEEDDFFSAIKQTPRSQENAKQLETYLGCPGDAMGVLKSFPTVFNLSVRLNTPLPASAVCERLFSTAGLIFTPKRARVDSKNFENQLLLKLNGGFC</sequence>
<feature type="compositionally biased region" description="Acidic residues" evidence="5">
    <location>
        <begin position="289"/>
        <end position="298"/>
    </location>
</feature>
<comment type="caution">
    <text evidence="7">The sequence shown here is derived from an EMBL/GenBank/DDBJ whole genome shotgun (WGS) entry which is preliminary data.</text>
</comment>
<feature type="domain" description="BED-type" evidence="6">
    <location>
        <begin position="24"/>
        <end position="86"/>
    </location>
</feature>
<organism evidence="7 8">
    <name type="scientific">Cirrhinus mrigala</name>
    <name type="common">Mrigala</name>
    <dbReference type="NCBI Taxonomy" id="683832"/>
    <lineage>
        <taxon>Eukaryota</taxon>
        <taxon>Metazoa</taxon>
        <taxon>Chordata</taxon>
        <taxon>Craniata</taxon>
        <taxon>Vertebrata</taxon>
        <taxon>Euteleostomi</taxon>
        <taxon>Actinopterygii</taxon>
        <taxon>Neopterygii</taxon>
        <taxon>Teleostei</taxon>
        <taxon>Ostariophysi</taxon>
        <taxon>Cypriniformes</taxon>
        <taxon>Cyprinidae</taxon>
        <taxon>Labeoninae</taxon>
        <taxon>Labeonini</taxon>
        <taxon>Cirrhinus</taxon>
    </lineage>
</organism>
<gene>
    <name evidence="7" type="ORF">M9458_057563</name>
</gene>
<feature type="region of interest" description="Disordered" evidence="5">
    <location>
        <begin position="279"/>
        <end position="298"/>
    </location>
</feature>
<dbReference type="InterPro" id="IPR003656">
    <property type="entry name" value="Znf_BED"/>
</dbReference>
<dbReference type="PANTHER" id="PTHR47501:SF7">
    <property type="entry name" value="TRANSPOSASE"/>
    <property type="match status" value="1"/>
</dbReference>
<dbReference type="InterPro" id="IPR012337">
    <property type="entry name" value="RNaseH-like_sf"/>
</dbReference>
<dbReference type="SUPFAM" id="SSF140996">
    <property type="entry name" value="Hermes dimerisation domain"/>
    <property type="match status" value="1"/>
</dbReference>
<feature type="region of interest" description="Disordered" evidence="5">
    <location>
        <begin position="1"/>
        <end position="26"/>
    </location>
</feature>
<evidence type="ECO:0000259" key="6">
    <source>
        <dbReference type="PROSITE" id="PS50808"/>
    </source>
</evidence>
<dbReference type="SUPFAM" id="SSF53098">
    <property type="entry name" value="Ribonuclease H-like"/>
    <property type="match status" value="1"/>
</dbReference>
<evidence type="ECO:0000256" key="3">
    <source>
        <dbReference type="ARBA" id="ARBA00022833"/>
    </source>
</evidence>
<dbReference type="AlphaFoldDB" id="A0ABD0MDW9"/>
<dbReference type="GO" id="GO:0008270">
    <property type="term" value="F:zinc ion binding"/>
    <property type="evidence" value="ECO:0007669"/>
    <property type="project" value="UniProtKB-KW"/>
</dbReference>
<reference evidence="7 8" key="1">
    <citation type="submission" date="2024-05" db="EMBL/GenBank/DDBJ databases">
        <title>Genome sequencing and assembly of Indian major carp, Cirrhinus mrigala (Hamilton, 1822).</title>
        <authorList>
            <person name="Mohindra V."/>
            <person name="Chowdhury L.M."/>
            <person name="Lal K."/>
            <person name="Jena J.K."/>
        </authorList>
    </citation>
    <scope>NUCLEOTIDE SEQUENCE [LARGE SCALE GENOMIC DNA]</scope>
    <source>
        <strain evidence="7">CM1030</strain>
        <tissue evidence="7">Blood</tissue>
    </source>
</reference>
<evidence type="ECO:0000256" key="1">
    <source>
        <dbReference type="ARBA" id="ARBA00022723"/>
    </source>
</evidence>
<dbReference type="PANTHER" id="PTHR47501">
    <property type="entry name" value="TRANSPOSASE-RELATED"/>
    <property type="match status" value="1"/>
</dbReference>
<evidence type="ECO:0000256" key="5">
    <source>
        <dbReference type="SAM" id="MobiDB-lite"/>
    </source>
</evidence>
<evidence type="ECO:0000313" key="7">
    <source>
        <dbReference type="EMBL" id="KAL0147039.1"/>
    </source>
</evidence>
<keyword evidence="3" id="KW-0862">Zinc</keyword>